<dbReference type="EMBL" id="FMZP01000002">
    <property type="protein sequence ID" value="SDC17129.1"/>
    <property type="molecule type" value="Genomic_DNA"/>
</dbReference>
<gene>
    <name evidence="3" type="ORF">SAMN04488694_10129</name>
    <name evidence="2" type="ORF">SAMN05192552_100229</name>
</gene>
<evidence type="ECO:0000313" key="5">
    <source>
        <dbReference type="Proteomes" id="UP000324021"/>
    </source>
</evidence>
<dbReference type="EMBL" id="FOIC01000001">
    <property type="protein sequence ID" value="SES65970.1"/>
    <property type="molecule type" value="Genomic_DNA"/>
</dbReference>
<proteinExistence type="predicted"/>
<feature type="compositionally biased region" description="Polar residues" evidence="1">
    <location>
        <begin position="1"/>
        <end position="12"/>
    </location>
</feature>
<keyword evidence="4" id="KW-1185">Reference proteome</keyword>
<dbReference type="Proteomes" id="UP000324021">
    <property type="component" value="Unassembled WGS sequence"/>
</dbReference>
<organism evidence="3 4">
    <name type="scientific">Natrinema hispanicum</name>
    <dbReference type="NCBI Taxonomy" id="392421"/>
    <lineage>
        <taxon>Archaea</taxon>
        <taxon>Methanobacteriati</taxon>
        <taxon>Methanobacteriota</taxon>
        <taxon>Stenosarchaea group</taxon>
        <taxon>Halobacteria</taxon>
        <taxon>Halobacteriales</taxon>
        <taxon>Natrialbaceae</taxon>
        <taxon>Natrinema</taxon>
    </lineage>
</organism>
<evidence type="ECO:0000256" key="1">
    <source>
        <dbReference type="SAM" id="MobiDB-lite"/>
    </source>
</evidence>
<accession>A0A1H9YAK4</accession>
<dbReference type="STRING" id="392421.SAMN04488694_10129"/>
<protein>
    <submittedName>
        <fullName evidence="3">Uncharacterized protein</fullName>
    </submittedName>
</protein>
<evidence type="ECO:0000313" key="2">
    <source>
        <dbReference type="EMBL" id="SDC17129.1"/>
    </source>
</evidence>
<reference evidence="4 5" key="1">
    <citation type="submission" date="2016-10" db="EMBL/GenBank/DDBJ databases">
        <authorList>
            <person name="Varghese N."/>
            <person name="Submissions S."/>
        </authorList>
    </citation>
    <scope>NUCLEOTIDE SEQUENCE [LARGE SCALE GENOMIC DNA]</scope>
    <source>
        <strain evidence="2 5">CDM_1</strain>
        <strain evidence="4">CDM_6</strain>
    </source>
</reference>
<sequence>MKTAMPSASGSGSLRIAGNDSSAENTATDITTTVVSGLSVGDTAVLEPAFRYAYAVVTG</sequence>
<feature type="region of interest" description="Disordered" evidence="1">
    <location>
        <begin position="1"/>
        <end position="25"/>
    </location>
</feature>
<name>A0A1H9YAK4_9EURY</name>
<dbReference type="AlphaFoldDB" id="A0A1H9YAK4"/>
<evidence type="ECO:0000313" key="4">
    <source>
        <dbReference type="Proteomes" id="UP000199320"/>
    </source>
</evidence>
<evidence type="ECO:0000313" key="3">
    <source>
        <dbReference type="EMBL" id="SES65970.1"/>
    </source>
</evidence>
<dbReference type="Proteomes" id="UP000199320">
    <property type="component" value="Unassembled WGS sequence"/>
</dbReference>
<reference evidence="3" key="2">
    <citation type="submission" date="2016-10" db="EMBL/GenBank/DDBJ databases">
        <authorList>
            <person name="de Groot N.N."/>
        </authorList>
    </citation>
    <scope>NUCLEOTIDE SEQUENCE [LARGE SCALE GENOMIC DNA]</scope>
    <source>
        <strain evidence="3">CDM_6</strain>
    </source>
</reference>